<feature type="transmembrane region" description="Helical" evidence="1">
    <location>
        <begin position="36"/>
        <end position="60"/>
    </location>
</feature>
<dbReference type="EMBL" id="BOMW01000036">
    <property type="protein sequence ID" value="GIF06512.1"/>
    <property type="molecule type" value="Genomic_DNA"/>
</dbReference>
<keyword evidence="1" id="KW-1133">Transmembrane helix</keyword>
<evidence type="ECO:0000313" key="2">
    <source>
        <dbReference type="EMBL" id="GIF06512.1"/>
    </source>
</evidence>
<evidence type="ECO:0000313" key="3">
    <source>
        <dbReference type="Proteomes" id="UP000629619"/>
    </source>
</evidence>
<sequence length="196" mass="20905">MSSAPHDGGLAELFEMTAAPAAPEAPPREKRRRSPLLRVIGNLALVAAATVVVVAALRAGGVQAPLLLVIALLAGLRLVTIAAAAVRPPRAVRGRAGGQSASARADDSLRATVRRWEKTLDTAHSDAGTYARNVLPVLGELADERLRLRHGLTRGSDPRRARELLGEPAWAVISDPGRRALKTRDLETYVQAMERL</sequence>
<dbReference type="Proteomes" id="UP000629619">
    <property type="component" value="Unassembled WGS sequence"/>
</dbReference>
<dbReference type="AlphaFoldDB" id="A0A919N909"/>
<reference evidence="2" key="1">
    <citation type="submission" date="2021-01" db="EMBL/GenBank/DDBJ databases">
        <title>Whole genome shotgun sequence of Actinoplanes siamensis NBRC 109076.</title>
        <authorList>
            <person name="Komaki H."/>
            <person name="Tamura T."/>
        </authorList>
    </citation>
    <scope>NUCLEOTIDE SEQUENCE</scope>
    <source>
        <strain evidence="2">NBRC 109076</strain>
    </source>
</reference>
<keyword evidence="1" id="KW-0812">Transmembrane</keyword>
<accession>A0A919N909</accession>
<keyword evidence="1" id="KW-0472">Membrane</keyword>
<evidence type="ECO:0000256" key="1">
    <source>
        <dbReference type="SAM" id="Phobius"/>
    </source>
</evidence>
<organism evidence="2 3">
    <name type="scientific">Actinoplanes siamensis</name>
    <dbReference type="NCBI Taxonomy" id="1223317"/>
    <lineage>
        <taxon>Bacteria</taxon>
        <taxon>Bacillati</taxon>
        <taxon>Actinomycetota</taxon>
        <taxon>Actinomycetes</taxon>
        <taxon>Micromonosporales</taxon>
        <taxon>Micromonosporaceae</taxon>
        <taxon>Actinoplanes</taxon>
    </lineage>
</organism>
<dbReference type="RefSeq" id="WP_203681874.1">
    <property type="nucleotide sequence ID" value="NZ_BOMW01000036.1"/>
</dbReference>
<keyword evidence="3" id="KW-1185">Reference proteome</keyword>
<gene>
    <name evidence="2" type="ORF">Asi03nite_40500</name>
</gene>
<comment type="caution">
    <text evidence="2">The sequence shown here is derived from an EMBL/GenBank/DDBJ whole genome shotgun (WGS) entry which is preliminary data.</text>
</comment>
<protein>
    <submittedName>
        <fullName evidence="2">Uncharacterized protein</fullName>
    </submittedName>
</protein>
<proteinExistence type="predicted"/>
<feature type="transmembrane region" description="Helical" evidence="1">
    <location>
        <begin position="66"/>
        <end position="86"/>
    </location>
</feature>
<name>A0A919N909_9ACTN</name>